<dbReference type="Proteomes" id="UP000006377">
    <property type="component" value="Chromosome"/>
</dbReference>
<protein>
    <recommendedName>
        <fullName evidence="1">PilZ domain-containing protein</fullName>
    </recommendedName>
</protein>
<name>A7HTS2_PARL1</name>
<dbReference type="AlphaFoldDB" id="A7HTS2"/>
<proteinExistence type="predicted"/>
<feature type="domain" description="PilZ" evidence="1">
    <location>
        <begin position="28"/>
        <end position="111"/>
    </location>
</feature>
<dbReference type="InterPro" id="IPR009875">
    <property type="entry name" value="PilZ_domain"/>
</dbReference>
<dbReference type="GO" id="GO:0035438">
    <property type="term" value="F:cyclic-di-GMP binding"/>
    <property type="evidence" value="ECO:0007669"/>
    <property type="project" value="InterPro"/>
</dbReference>
<dbReference type="Pfam" id="PF07238">
    <property type="entry name" value="PilZ"/>
    <property type="match status" value="1"/>
</dbReference>
<evidence type="ECO:0000313" key="3">
    <source>
        <dbReference type="Proteomes" id="UP000006377"/>
    </source>
</evidence>
<dbReference type="OrthoDB" id="8351399at2"/>
<evidence type="ECO:0000259" key="1">
    <source>
        <dbReference type="Pfam" id="PF07238"/>
    </source>
</evidence>
<organism evidence="2 3">
    <name type="scientific">Parvibaculum lavamentivorans (strain DS-1 / DSM 13023 / NCIMB 13966)</name>
    <dbReference type="NCBI Taxonomy" id="402881"/>
    <lineage>
        <taxon>Bacteria</taxon>
        <taxon>Pseudomonadati</taxon>
        <taxon>Pseudomonadota</taxon>
        <taxon>Alphaproteobacteria</taxon>
        <taxon>Hyphomicrobiales</taxon>
        <taxon>Parvibaculaceae</taxon>
        <taxon>Parvibaculum</taxon>
    </lineage>
</organism>
<sequence length="112" mass="12313">MSLISRLLDHLRSGDMPEERQAARASRPVLEVEIGGYTHRARDWSAGGACIEGFAEAIAIGNILSGRLSWANDRRKLAFTAEVMRLDPGGAVALRWLDLPLAFQQEMEAHIG</sequence>
<dbReference type="STRING" id="402881.Plav_1686"/>
<dbReference type="eggNOG" id="ENOG502ZWI3">
    <property type="taxonomic scope" value="Bacteria"/>
</dbReference>
<dbReference type="KEGG" id="pla:Plav_1686"/>
<evidence type="ECO:0000313" key="2">
    <source>
        <dbReference type="EMBL" id="ABS63305.1"/>
    </source>
</evidence>
<gene>
    <name evidence="2" type="ordered locus">Plav_1686</name>
</gene>
<dbReference type="RefSeq" id="WP_012110596.1">
    <property type="nucleotide sequence ID" value="NC_009719.1"/>
</dbReference>
<reference evidence="2 3" key="1">
    <citation type="journal article" date="2011" name="Stand. Genomic Sci.">
        <title>Complete genome sequence of Parvibaculum lavamentivorans type strain (DS-1(T)).</title>
        <authorList>
            <person name="Schleheck D."/>
            <person name="Weiss M."/>
            <person name="Pitluck S."/>
            <person name="Bruce D."/>
            <person name="Land M.L."/>
            <person name="Han S."/>
            <person name="Saunders E."/>
            <person name="Tapia R."/>
            <person name="Detter C."/>
            <person name="Brettin T."/>
            <person name="Han J."/>
            <person name="Woyke T."/>
            <person name="Goodwin L."/>
            <person name="Pennacchio L."/>
            <person name="Nolan M."/>
            <person name="Cook A.M."/>
            <person name="Kjelleberg S."/>
            <person name="Thomas T."/>
        </authorList>
    </citation>
    <scope>NUCLEOTIDE SEQUENCE [LARGE SCALE GENOMIC DNA]</scope>
    <source>
        <strain evidence="3">DS-1 / DSM 13023 / NCIMB 13966</strain>
    </source>
</reference>
<dbReference type="Gene3D" id="2.40.10.220">
    <property type="entry name" value="predicted glycosyltransferase like domains"/>
    <property type="match status" value="1"/>
</dbReference>
<accession>A7HTS2</accession>
<keyword evidence="3" id="KW-1185">Reference proteome</keyword>
<dbReference type="EMBL" id="CP000774">
    <property type="protein sequence ID" value="ABS63305.1"/>
    <property type="molecule type" value="Genomic_DNA"/>
</dbReference>
<dbReference type="HOGENOM" id="CLU_2143439_0_0_5"/>